<dbReference type="GO" id="GO:0008831">
    <property type="term" value="F:dTDP-4-dehydrorhamnose reductase activity"/>
    <property type="evidence" value="ECO:0007669"/>
    <property type="project" value="TreeGrafter"/>
</dbReference>
<sequence>MKALVLGSSGFLGSYLGFALPGLGWQVAGISRDGAEFFPGHRHVNSADEIDGLLQGGGYDLVINAIAMASHERCDTDPAQALLINATLPGRWSAACARTGMKFVHISTDAVFDGESTTPYEEADSPKPLGVYGTSKRAGEEAVSQANPDALILRTNFYGWSRAGNTGILDFFVNAFSQGTAITGFTDYRVSSIYTGDLVDAMVGAVSGDARGVFHAAASDAASKYDFGLAVAAEFGLDSSSMIPGTLADVATLVARGRNLALSTAKIEGVLGRPMPSSFSGLARARAERLALMDYFGHSTL</sequence>
<dbReference type="InterPro" id="IPR029903">
    <property type="entry name" value="RmlD-like-bd"/>
</dbReference>
<gene>
    <name evidence="2" type="ORF">UFOPK1684_01042</name>
</gene>
<dbReference type="GO" id="GO:0019305">
    <property type="term" value="P:dTDP-rhamnose biosynthetic process"/>
    <property type="evidence" value="ECO:0007669"/>
    <property type="project" value="TreeGrafter"/>
</dbReference>
<name>A0A6J6EHT5_9ZZZZ</name>
<dbReference type="InterPro" id="IPR005913">
    <property type="entry name" value="dTDP_dehydrorham_reduct"/>
</dbReference>
<dbReference type="PANTHER" id="PTHR10491">
    <property type="entry name" value="DTDP-4-DEHYDRORHAMNOSE REDUCTASE"/>
    <property type="match status" value="1"/>
</dbReference>
<dbReference type="Gene3D" id="3.40.50.720">
    <property type="entry name" value="NAD(P)-binding Rossmann-like Domain"/>
    <property type="match status" value="1"/>
</dbReference>
<evidence type="ECO:0000259" key="1">
    <source>
        <dbReference type="Pfam" id="PF04321"/>
    </source>
</evidence>
<feature type="domain" description="RmlD-like substrate binding" evidence="1">
    <location>
        <begin position="1"/>
        <end position="279"/>
    </location>
</feature>
<protein>
    <submittedName>
        <fullName evidence="2">Unannotated protein</fullName>
    </submittedName>
</protein>
<dbReference type="Pfam" id="PF04321">
    <property type="entry name" value="RmlD_sub_bind"/>
    <property type="match status" value="1"/>
</dbReference>
<dbReference type="AlphaFoldDB" id="A0A6J6EHT5"/>
<accession>A0A6J6EHT5</accession>
<proteinExistence type="predicted"/>
<organism evidence="2">
    <name type="scientific">freshwater metagenome</name>
    <dbReference type="NCBI Taxonomy" id="449393"/>
    <lineage>
        <taxon>unclassified sequences</taxon>
        <taxon>metagenomes</taxon>
        <taxon>ecological metagenomes</taxon>
    </lineage>
</organism>
<dbReference type="CDD" id="cd05254">
    <property type="entry name" value="dTDP_HR_like_SDR_e"/>
    <property type="match status" value="1"/>
</dbReference>
<evidence type="ECO:0000313" key="2">
    <source>
        <dbReference type="EMBL" id="CAB4575962.1"/>
    </source>
</evidence>
<dbReference type="GO" id="GO:0005829">
    <property type="term" value="C:cytosol"/>
    <property type="evidence" value="ECO:0007669"/>
    <property type="project" value="TreeGrafter"/>
</dbReference>
<reference evidence="2" key="1">
    <citation type="submission" date="2020-05" db="EMBL/GenBank/DDBJ databases">
        <authorList>
            <person name="Chiriac C."/>
            <person name="Salcher M."/>
            <person name="Ghai R."/>
            <person name="Kavagutti S V."/>
        </authorList>
    </citation>
    <scope>NUCLEOTIDE SEQUENCE</scope>
</reference>
<dbReference type="SUPFAM" id="SSF51735">
    <property type="entry name" value="NAD(P)-binding Rossmann-fold domains"/>
    <property type="match status" value="1"/>
</dbReference>
<dbReference type="PANTHER" id="PTHR10491:SF4">
    <property type="entry name" value="METHIONINE ADENOSYLTRANSFERASE 2 SUBUNIT BETA"/>
    <property type="match status" value="1"/>
</dbReference>
<dbReference type="InterPro" id="IPR036291">
    <property type="entry name" value="NAD(P)-bd_dom_sf"/>
</dbReference>
<dbReference type="EMBL" id="CAEZTM010000050">
    <property type="protein sequence ID" value="CAB4575962.1"/>
    <property type="molecule type" value="Genomic_DNA"/>
</dbReference>